<keyword evidence="7" id="KW-0297">G-protein coupled receptor</keyword>
<sequence>MVEVNASMMEHTSPVINPILSSNETNYTDTMSPEKLKVLYEAYRIREMDHLTVYRSVAYVLGTVIILSNLTVVISSGLILRKGNVSLADTIIGLTLIIDAAAHRVVATDAMCLFQIGMFVCPTMVSIFSVGFIAIDRYIYIIHGLYYQRWINTTRVRIGILIIWLVGLILGFMPATGWVNQELKGTQGPHCAYISVFPGGLILINSILSTIPIAVVVVLYVKILIRALKNLTNINNAKKQVYVKSKDRLRVYLPARPHHPAWSEDPPFAWGCATHLQHLHKGNKLGNESPSVKFTDKIDLTIHRRNSMPDLHRIKNTKETVKSKSIEGLNSSDDNNTSFDSDDTSRRVTDDNVENQENNFKSSKTVPVFSSLKSSPNKVKQMYNRVTKTITGDYKSKDPRRLRAVVIYR</sequence>
<dbReference type="EMBL" id="JAHIBW010000025">
    <property type="protein sequence ID" value="KAG7297837.1"/>
    <property type="molecule type" value="Genomic_DNA"/>
</dbReference>
<evidence type="ECO:0000256" key="6">
    <source>
        <dbReference type="ARBA" id="ARBA00023136"/>
    </source>
</evidence>
<organism evidence="11 12">
    <name type="scientific">Plutella xylostella</name>
    <name type="common">Diamondback moth</name>
    <name type="synonym">Plutella maculipennis</name>
    <dbReference type="NCBI Taxonomy" id="51655"/>
    <lineage>
        <taxon>Eukaryota</taxon>
        <taxon>Metazoa</taxon>
        <taxon>Ecdysozoa</taxon>
        <taxon>Arthropoda</taxon>
        <taxon>Hexapoda</taxon>
        <taxon>Insecta</taxon>
        <taxon>Pterygota</taxon>
        <taxon>Neoptera</taxon>
        <taxon>Endopterygota</taxon>
        <taxon>Lepidoptera</taxon>
        <taxon>Glossata</taxon>
        <taxon>Ditrysia</taxon>
        <taxon>Yponomeutoidea</taxon>
        <taxon>Plutellidae</taxon>
        <taxon>Plutella</taxon>
    </lineage>
</organism>
<keyword evidence="4 7" id="KW-0812">Transmembrane</keyword>
<keyword evidence="12" id="KW-1185">Reference proteome</keyword>
<evidence type="ECO:0000313" key="12">
    <source>
        <dbReference type="Proteomes" id="UP000823941"/>
    </source>
</evidence>
<accession>A0ABQ7PXX7</accession>
<dbReference type="Pfam" id="PF00001">
    <property type="entry name" value="7tm_1"/>
    <property type="match status" value="1"/>
</dbReference>
<feature type="compositionally biased region" description="Low complexity" evidence="8">
    <location>
        <begin position="330"/>
        <end position="339"/>
    </location>
</feature>
<keyword evidence="5 9" id="KW-1133">Transmembrane helix</keyword>
<dbReference type="CDD" id="cd00637">
    <property type="entry name" value="7tm_classA_rhodopsin-like"/>
    <property type="match status" value="1"/>
</dbReference>
<evidence type="ECO:0000256" key="5">
    <source>
        <dbReference type="ARBA" id="ARBA00022989"/>
    </source>
</evidence>
<evidence type="ECO:0000256" key="7">
    <source>
        <dbReference type="RuleBase" id="RU000688"/>
    </source>
</evidence>
<feature type="transmembrane region" description="Helical" evidence="9">
    <location>
        <begin position="199"/>
        <end position="221"/>
    </location>
</feature>
<dbReference type="Gene3D" id="1.20.1070.10">
    <property type="entry name" value="Rhodopsin 7-helix transmembrane proteins"/>
    <property type="match status" value="1"/>
</dbReference>
<dbReference type="PRINTS" id="PR00237">
    <property type="entry name" value="GPCRRHODOPSN"/>
</dbReference>
<proteinExistence type="inferred from homology"/>
<feature type="transmembrane region" description="Helical" evidence="9">
    <location>
        <begin position="57"/>
        <end position="80"/>
    </location>
</feature>
<evidence type="ECO:0000256" key="8">
    <source>
        <dbReference type="SAM" id="MobiDB-lite"/>
    </source>
</evidence>
<comment type="subcellular location">
    <subcellularLocation>
        <location evidence="1">Cell membrane</location>
        <topology evidence="1">Multi-pass membrane protein</topology>
    </subcellularLocation>
</comment>
<dbReference type="PROSITE" id="PS50262">
    <property type="entry name" value="G_PROTEIN_RECEP_F1_2"/>
    <property type="match status" value="1"/>
</dbReference>
<feature type="transmembrane region" description="Helical" evidence="9">
    <location>
        <begin position="156"/>
        <end position="179"/>
    </location>
</feature>
<dbReference type="Proteomes" id="UP000823941">
    <property type="component" value="Chromosome 25"/>
</dbReference>
<feature type="compositionally biased region" description="Basic and acidic residues" evidence="8">
    <location>
        <begin position="310"/>
        <end position="325"/>
    </location>
</feature>
<dbReference type="InterPro" id="IPR017452">
    <property type="entry name" value="GPCR_Rhodpsn_7TM"/>
</dbReference>
<evidence type="ECO:0000256" key="2">
    <source>
        <dbReference type="ARBA" id="ARBA00010663"/>
    </source>
</evidence>
<protein>
    <recommendedName>
        <fullName evidence="10">G-protein coupled receptors family 1 profile domain-containing protein</fullName>
    </recommendedName>
</protein>
<keyword evidence="7" id="KW-0807">Transducer</keyword>
<comment type="caution">
    <text evidence="11">The sequence shown here is derived from an EMBL/GenBank/DDBJ whole genome shotgun (WGS) entry which is preliminary data.</text>
</comment>
<dbReference type="SUPFAM" id="SSF81321">
    <property type="entry name" value="Family A G protein-coupled receptor-like"/>
    <property type="match status" value="1"/>
</dbReference>
<feature type="region of interest" description="Disordered" evidence="8">
    <location>
        <begin position="309"/>
        <end position="373"/>
    </location>
</feature>
<evidence type="ECO:0000313" key="11">
    <source>
        <dbReference type="EMBL" id="KAG7297837.1"/>
    </source>
</evidence>
<keyword evidence="7" id="KW-0675">Receptor</keyword>
<dbReference type="PROSITE" id="PS00237">
    <property type="entry name" value="G_PROTEIN_RECEP_F1_1"/>
    <property type="match status" value="1"/>
</dbReference>
<keyword evidence="6 9" id="KW-0472">Membrane</keyword>
<comment type="similarity">
    <text evidence="2 7">Belongs to the G-protein coupled receptor 1 family.</text>
</comment>
<evidence type="ECO:0000256" key="9">
    <source>
        <dbReference type="SAM" id="Phobius"/>
    </source>
</evidence>
<evidence type="ECO:0000256" key="3">
    <source>
        <dbReference type="ARBA" id="ARBA00022475"/>
    </source>
</evidence>
<reference evidence="11 12" key="1">
    <citation type="submission" date="2021-06" db="EMBL/GenBank/DDBJ databases">
        <title>A haploid diamondback moth (Plutella xylostella L.) genome assembly resolves 31 chromosomes and identifies a diamide resistance mutation.</title>
        <authorList>
            <person name="Ward C.M."/>
            <person name="Perry K.D."/>
            <person name="Baker G."/>
            <person name="Powis K."/>
            <person name="Heckel D.G."/>
            <person name="Baxter S.W."/>
        </authorList>
    </citation>
    <scope>NUCLEOTIDE SEQUENCE [LARGE SCALE GENOMIC DNA]</scope>
    <source>
        <strain evidence="11 12">LV</strain>
        <tissue evidence="11">Single pupa</tissue>
    </source>
</reference>
<dbReference type="PANTHER" id="PTHR22750">
    <property type="entry name" value="G-PROTEIN COUPLED RECEPTOR"/>
    <property type="match status" value="1"/>
</dbReference>
<evidence type="ECO:0000256" key="4">
    <source>
        <dbReference type="ARBA" id="ARBA00022692"/>
    </source>
</evidence>
<evidence type="ECO:0000256" key="1">
    <source>
        <dbReference type="ARBA" id="ARBA00004651"/>
    </source>
</evidence>
<gene>
    <name evidence="11" type="ORF">JYU34_018580</name>
</gene>
<keyword evidence="3" id="KW-1003">Cell membrane</keyword>
<evidence type="ECO:0000259" key="10">
    <source>
        <dbReference type="PROSITE" id="PS50262"/>
    </source>
</evidence>
<name>A0ABQ7PXX7_PLUXY</name>
<feature type="transmembrane region" description="Helical" evidence="9">
    <location>
        <begin position="113"/>
        <end position="135"/>
    </location>
</feature>
<feature type="domain" description="G-protein coupled receptors family 1 profile" evidence="10">
    <location>
        <begin position="58"/>
        <end position="224"/>
    </location>
</feature>
<feature type="compositionally biased region" description="Polar residues" evidence="8">
    <location>
        <begin position="355"/>
        <end position="365"/>
    </location>
</feature>
<dbReference type="InterPro" id="IPR000276">
    <property type="entry name" value="GPCR_Rhodpsn"/>
</dbReference>